<dbReference type="GO" id="GO:0016020">
    <property type="term" value="C:membrane"/>
    <property type="evidence" value="ECO:0007669"/>
    <property type="project" value="UniProtKB-SubCell"/>
</dbReference>
<accession>K2R8H2</accession>
<feature type="transmembrane region" description="Helical" evidence="7">
    <location>
        <begin position="125"/>
        <end position="144"/>
    </location>
</feature>
<dbReference type="PANTHER" id="PTHR33048">
    <property type="entry name" value="PTH11-LIKE INTEGRAL MEMBRANE PROTEIN (AFU_ORTHOLOGUE AFUA_5G11245)"/>
    <property type="match status" value="1"/>
</dbReference>
<evidence type="ECO:0000256" key="4">
    <source>
        <dbReference type="ARBA" id="ARBA00023136"/>
    </source>
</evidence>
<keyword evidence="2 7" id="KW-0812">Transmembrane</keyword>
<name>K2R8H2_MACPH</name>
<organism evidence="9 10">
    <name type="scientific">Macrophomina phaseolina (strain MS6)</name>
    <name type="common">Charcoal rot fungus</name>
    <dbReference type="NCBI Taxonomy" id="1126212"/>
    <lineage>
        <taxon>Eukaryota</taxon>
        <taxon>Fungi</taxon>
        <taxon>Dikarya</taxon>
        <taxon>Ascomycota</taxon>
        <taxon>Pezizomycotina</taxon>
        <taxon>Dothideomycetes</taxon>
        <taxon>Dothideomycetes incertae sedis</taxon>
        <taxon>Botryosphaeriales</taxon>
        <taxon>Botryosphaeriaceae</taxon>
        <taxon>Macrophomina</taxon>
    </lineage>
</organism>
<dbReference type="InterPro" id="IPR049326">
    <property type="entry name" value="Rhodopsin_dom_fungi"/>
</dbReference>
<feature type="transmembrane region" description="Helical" evidence="7">
    <location>
        <begin position="208"/>
        <end position="231"/>
    </location>
</feature>
<feature type="region of interest" description="Disordered" evidence="6">
    <location>
        <begin position="282"/>
        <end position="323"/>
    </location>
</feature>
<dbReference type="InParanoid" id="K2R8H2"/>
<protein>
    <recommendedName>
        <fullName evidence="8">Rhodopsin domain-containing protein</fullName>
    </recommendedName>
</protein>
<feature type="transmembrane region" description="Helical" evidence="7">
    <location>
        <begin position="247"/>
        <end position="267"/>
    </location>
</feature>
<feature type="transmembrane region" description="Helical" evidence="7">
    <location>
        <begin position="86"/>
        <end position="113"/>
    </location>
</feature>
<dbReference type="Pfam" id="PF20684">
    <property type="entry name" value="Fung_rhodopsin"/>
    <property type="match status" value="1"/>
</dbReference>
<dbReference type="OrthoDB" id="4682787at2759"/>
<proteinExistence type="inferred from homology"/>
<evidence type="ECO:0000259" key="8">
    <source>
        <dbReference type="Pfam" id="PF20684"/>
    </source>
</evidence>
<evidence type="ECO:0000256" key="6">
    <source>
        <dbReference type="SAM" id="MobiDB-lite"/>
    </source>
</evidence>
<dbReference type="Proteomes" id="UP000007129">
    <property type="component" value="Unassembled WGS sequence"/>
</dbReference>
<keyword evidence="3 7" id="KW-1133">Transmembrane helix</keyword>
<keyword evidence="4 7" id="KW-0472">Membrane</keyword>
<evidence type="ECO:0000256" key="7">
    <source>
        <dbReference type="SAM" id="Phobius"/>
    </source>
</evidence>
<feature type="region of interest" description="Disordered" evidence="6">
    <location>
        <begin position="335"/>
        <end position="370"/>
    </location>
</feature>
<gene>
    <name evidence="9" type="ORF">MPH_13807</name>
</gene>
<dbReference type="HOGENOM" id="CLU_028200_3_4_1"/>
<comment type="subcellular location">
    <subcellularLocation>
        <location evidence="1">Membrane</location>
        <topology evidence="1">Multi-pass membrane protein</topology>
    </subcellularLocation>
</comment>
<dbReference type="STRING" id="1126212.K2R8H2"/>
<feature type="transmembrane region" description="Helical" evidence="7">
    <location>
        <begin position="12"/>
        <end position="34"/>
    </location>
</feature>
<evidence type="ECO:0000256" key="5">
    <source>
        <dbReference type="ARBA" id="ARBA00038359"/>
    </source>
</evidence>
<evidence type="ECO:0000256" key="1">
    <source>
        <dbReference type="ARBA" id="ARBA00004141"/>
    </source>
</evidence>
<dbReference type="VEuPathDB" id="FungiDB:MPH_13807"/>
<dbReference type="PANTHER" id="PTHR33048:SF96">
    <property type="entry name" value="INTEGRAL MEMBRANE PROTEIN"/>
    <property type="match status" value="1"/>
</dbReference>
<feature type="compositionally biased region" description="Basic residues" evidence="6">
    <location>
        <begin position="312"/>
        <end position="321"/>
    </location>
</feature>
<evidence type="ECO:0000313" key="9">
    <source>
        <dbReference type="EMBL" id="EKG09197.1"/>
    </source>
</evidence>
<comment type="caution">
    <text evidence="9">The sequence shown here is derived from an EMBL/GenBank/DDBJ whole genome shotgun (WGS) entry which is preliminary data.</text>
</comment>
<feature type="compositionally biased region" description="Polar residues" evidence="6">
    <location>
        <begin position="291"/>
        <end position="301"/>
    </location>
</feature>
<reference evidence="9 10" key="1">
    <citation type="journal article" date="2012" name="BMC Genomics">
        <title>Tools to kill: Genome of one of the most destructive plant pathogenic fungi Macrophomina phaseolina.</title>
        <authorList>
            <person name="Islam M.S."/>
            <person name="Haque M.S."/>
            <person name="Islam M.M."/>
            <person name="Emdad E.M."/>
            <person name="Halim A."/>
            <person name="Hossen Q.M.M."/>
            <person name="Hossain M.Z."/>
            <person name="Ahmed B."/>
            <person name="Rahim S."/>
            <person name="Rahman M.S."/>
            <person name="Alam M.M."/>
            <person name="Hou S."/>
            <person name="Wan X."/>
            <person name="Saito J.A."/>
            <person name="Alam M."/>
        </authorList>
    </citation>
    <scope>NUCLEOTIDE SEQUENCE [LARGE SCALE GENOMIC DNA]</scope>
    <source>
        <strain evidence="9 10">MS6</strain>
    </source>
</reference>
<evidence type="ECO:0000256" key="3">
    <source>
        <dbReference type="ARBA" id="ARBA00022989"/>
    </source>
</evidence>
<evidence type="ECO:0000256" key="2">
    <source>
        <dbReference type="ARBA" id="ARBA00022692"/>
    </source>
</evidence>
<dbReference type="AlphaFoldDB" id="K2R8H2"/>
<feature type="domain" description="Rhodopsin" evidence="8">
    <location>
        <begin position="30"/>
        <end position="272"/>
    </location>
</feature>
<dbReference type="EMBL" id="AHHD01000753">
    <property type="protein sequence ID" value="EKG09197.1"/>
    <property type="molecule type" value="Genomic_DNA"/>
</dbReference>
<comment type="similarity">
    <text evidence="5">Belongs to the SAT4 family.</text>
</comment>
<evidence type="ECO:0000313" key="10">
    <source>
        <dbReference type="Proteomes" id="UP000007129"/>
    </source>
</evidence>
<sequence length="383" mass="41985">MAVEIAGGGGDSVFAICAIGLALVWSSLALRIYVRAYVIRYWGWDDSMMIAAAICSVIMTGSILSLGKNNFAKPAAFLSVDALVNLYKACLVAELGYISTALFFRLCVGFFYLRLTPVLWHIWTIRVIMVVTSLYSTAYFLLVLNQCTPVSFFWTHFVRDTNGNCIPMSVAIGATYAHNSLMVLTDWIFNSLPLFLIIPSAMDRRTKIIALLLLGLGAVASVGIIIRFIAITKIPFSHSAVPLTPPIAFWSALETCAGMLAANIATYRPLIRSIAKSVKSAINSEERNSRTHNGGRTTINLTHIHLPGSRSRPQRSGRHPRTGYILSEDIDGQELSAWDREQSPGPPRTGESDADSNMNTHERSVCTLGSDEEVRLNPVVLNA</sequence>
<feature type="transmembrane region" description="Helical" evidence="7">
    <location>
        <begin position="46"/>
        <end position="66"/>
    </location>
</feature>
<dbReference type="InterPro" id="IPR052337">
    <property type="entry name" value="SAT4-like"/>
</dbReference>